<dbReference type="Proteomes" id="UP000479000">
    <property type="component" value="Unassembled WGS sequence"/>
</dbReference>
<dbReference type="GO" id="GO:0046975">
    <property type="term" value="F:histone H3K36 methyltransferase activity"/>
    <property type="evidence" value="ECO:0007669"/>
    <property type="project" value="InterPro"/>
</dbReference>
<feature type="non-terminal residue" evidence="3">
    <location>
        <position position="131"/>
    </location>
</feature>
<reference evidence="3 4" key="1">
    <citation type="submission" date="2020-02" db="EMBL/GenBank/DDBJ databases">
        <authorList>
            <person name="Ferguson B K."/>
        </authorList>
    </citation>
    <scope>NUCLEOTIDE SEQUENCE [LARGE SCALE GENOMIC DNA]</scope>
</reference>
<evidence type="ECO:0000259" key="2">
    <source>
        <dbReference type="Pfam" id="PF00856"/>
    </source>
</evidence>
<organism evidence="3 4">
    <name type="scientific">Nesidiocoris tenuis</name>
    <dbReference type="NCBI Taxonomy" id="355587"/>
    <lineage>
        <taxon>Eukaryota</taxon>
        <taxon>Metazoa</taxon>
        <taxon>Ecdysozoa</taxon>
        <taxon>Arthropoda</taxon>
        <taxon>Hexapoda</taxon>
        <taxon>Insecta</taxon>
        <taxon>Pterygota</taxon>
        <taxon>Neoptera</taxon>
        <taxon>Paraneoptera</taxon>
        <taxon>Hemiptera</taxon>
        <taxon>Heteroptera</taxon>
        <taxon>Panheteroptera</taxon>
        <taxon>Cimicomorpha</taxon>
        <taxon>Miridae</taxon>
        <taxon>Dicyphina</taxon>
        <taxon>Nesidiocoris</taxon>
    </lineage>
</organism>
<protein>
    <recommendedName>
        <fullName evidence="2">SET domain-containing protein</fullName>
    </recommendedName>
</protein>
<evidence type="ECO:0000313" key="4">
    <source>
        <dbReference type="Proteomes" id="UP000479000"/>
    </source>
</evidence>
<dbReference type="EMBL" id="CADCXU010007540">
    <property type="protein sequence ID" value="CAA9998875.1"/>
    <property type="molecule type" value="Genomic_DNA"/>
</dbReference>
<dbReference type="InterPro" id="IPR001214">
    <property type="entry name" value="SET_dom"/>
</dbReference>
<sequence length="131" mass="15323">MILDLLNFFNRSGEFLMEYVGEVIDPKEFRRRAKDYSKEKNRHFYFMSLKSDSIIDATLKGSISRFINHSCDPNAETQKQGGYSVLLRERQLPWMDRRRSRQRGKGGGERPEMGETGEARKEEESRRGAGR</sequence>
<evidence type="ECO:0000313" key="3">
    <source>
        <dbReference type="EMBL" id="CAA9998875.1"/>
    </source>
</evidence>
<dbReference type="Pfam" id="PF00856">
    <property type="entry name" value="SET"/>
    <property type="match status" value="1"/>
</dbReference>
<evidence type="ECO:0000256" key="1">
    <source>
        <dbReference type="SAM" id="MobiDB-lite"/>
    </source>
</evidence>
<dbReference type="PANTHER" id="PTHR46711:SF1">
    <property type="entry name" value="HISTONE-LYSINE N-METHYLTRANSFERASE SETD2"/>
    <property type="match status" value="1"/>
</dbReference>
<name>A0A6H5GAW2_9HEMI</name>
<dbReference type="InterPro" id="IPR046341">
    <property type="entry name" value="SET_dom_sf"/>
</dbReference>
<dbReference type="Gene3D" id="2.170.270.10">
    <property type="entry name" value="SET domain"/>
    <property type="match status" value="1"/>
</dbReference>
<dbReference type="SUPFAM" id="SSF82199">
    <property type="entry name" value="SET domain"/>
    <property type="match status" value="1"/>
</dbReference>
<dbReference type="OrthoDB" id="308383at2759"/>
<dbReference type="PANTHER" id="PTHR46711">
    <property type="entry name" value="HISTONE-LYSINE N-METHYLTRANSFERASE SETD2"/>
    <property type="match status" value="1"/>
</dbReference>
<accession>A0A6H5GAW2</accession>
<gene>
    <name evidence="3" type="ORF">NTEN_LOCUS5158</name>
</gene>
<dbReference type="AlphaFoldDB" id="A0A6H5GAW2"/>
<keyword evidence="4" id="KW-1185">Reference proteome</keyword>
<feature type="compositionally biased region" description="Basic and acidic residues" evidence="1">
    <location>
        <begin position="106"/>
        <end position="131"/>
    </location>
</feature>
<dbReference type="InterPro" id="IPR042294">
    <property type="entry name" value="SETD2_animal"/>
</dbReference>
<feature type="region of interest" description="Disordered" evidence="1">
    <location>
        <begin position="94"/>
        <end position="131"/>
    </location>
</feature>
<proteinExistence type="predicted"/>
<feature type="domain" description="SET" evidence="2">
    <location>
        <begin position="12"/>
        <end position="80"/>
    </location>
</feature>